<dbReference type="Proteomes" id="UP001168877">
    <property type="component" value="Unassembled WGS sequence"/>
</dbReference>
<feature type="compositionally biased region" description="Polar residues" evidence="1">
    <location>
        <begin position="314"/>
        <end position="324"/>
    </location>
</feature>
<accession>A0AA39STP0</accession>
<feature type="compositionally biased region" description="Low complexity" evidence="1">
    <location>
        <begin position="325"/>
        <end position="336"/>
    </location>
</feature>
<name>A0AA39STP0_ACESA</name>
<dbReference type="AlphaFoldDB" id="A0AA39STP0"/>
<comment type="caution">
    <text evidence="2">The sequence shown here is derived from an EMBL/GenBank/DDBJ whole genome shotgun (WGS) entry which is preliminary data.</text>
</comment>
<feature type="compositionally biased region" description="Polar residues" evidence="1">
    <location>
        <begin position="296"/>
        <end position="306"/>
    </location>
</feature>
<keyword evidence="3" id="KW-1185">Reference proteome</keyword>
<feature type="compositionally biased region" description="Basic and acidic residues" evidence="1">
    <location>
        <begin position="165"/>
        <end position="174"/>
    </location>
</feature>
<feature type="compositionally biased region" description="Low complexity" evidence="1">
    <location>
        <begin position="1"/>
        <end position="18"/>
    </location>
</feature>
<feature type="region of interest" description="Disordered" evidence="1">
    <location>
        <begin position="229"/>
        <end position="250"/>
    </location>
</feature>
<reference evidence="2" key="1">
    <citation type="journal article" date="2022" name="Plant J.">
        <title>Strategies of tolerance reflected in two North American maple genomes.</title>
        <authorList>
            <person name="McEvoy S.L."/>
            <person name="Sezen U.U."/>
            <person name="Trouern-Trend A."/>
            <person name="McMahon S.M."/>
            <person name="Schaberg P.G."/>
            <person name="Yang J."/>
            <person name="Wegrzyn J.L."/>
            <person name="Swenson N.G."/>
        </authorList>
    </citation>
    <scope>NUCLEOTIDE SEQUENCE</scope>
    <source>
        <strain evidence="2">NS2018</strain>
    </source>
</reference>
<sequence>MEVAGDSLGAGSSSAVAVQTGAPNVSTGKGKSVIPVCRNLESLLGKENLSPDTVLVSSGDSLPSSTSGLEDTVRGKVEESRSLRKVVDLVVDVQHTSALSTQTVGYGDFITQQVGANPVVEVLPNLSSVEMEVDKGVLTPTAVSMGDEGLIKHQTGPKAGKWKRWARDGFKPESDGQGGPRLGKRTSGSQVSGSDKKQKVVSTGEILPPNHWISKDVADVQGLNGSIKADPKPIERPALGHPITTNGGSPDGRKLIVYKLEKVEARPHLTTTTIDGENCEQFDGTGDSPEVFDGTGDNSEVFNGTGDSEDFDGSPTTPASRLTPISSIEHSSHQSI</sequence>
<protein>
    <submittedName>
        <fullName evidence="2">Uncharacterized protein</fullName>
    </submittedName>
</protein>
<organism evidence="2 3">
    <name type="scientific">Acer saccharum</name>
    <name type="common">Sugar maple</name>
    <dbReference type="NCBI Taxonomy" id="4024"/>
    <lineage>
        <taxon>Eukaryota</taxon>
        <taxon>Viridiplantae</taxon>
        <taxon>Streptophyta</taxon>
        <taxon>Embryophyta</taxon>
        <taxon>Tracheophyta</taxon>
        <taxon>Spermatophyta</taxon>
        <taxon>Magnoliopsida</taxon>
        <taxon>eudicotyledons</taxon>
        <taxon>Gunneridae</taxon>
        <taxon>Pentapetalae</taxon>
        <taxon>rosids</taxon>
        <taxon>malvids</taxon>
        <taxon>Sapindales</taxon>
        <taxon>Sapindaceae</taxon>
        <taxon>Hippocastanoideae</taxon>
        <taxon>Acereae</taxon>
        <taxon>Acer</taxon>
    </lineage>
</organism>
<evidence type="ECO:0000256" key="1">
    <source>
        <dbReference type="SAM" id="MobiDB-lite"/>
    </source>
</evidence>
<reference evidence="2" key="2">
    <citation type="submission" date="2023-06" db="EMBL/GenBank/DDBJ databases">
        <authorList>
            <person name="Swenson N.G."/>
            <person name="Wegrzyn J.L."/>
            <person name="Mcevoy S.L."/>
        </authorList>
    </citation>
    <scope>NUCLEOTIDE SEQUENCE</scope>
    <source>
        <strain evidence="2">NS2018</strain>
        <tissue evidence="2">Leaf</tissue>
    </source>
</reference>
<evidence type="ECO:0000313" key="2">
    <source>
        <dbReference type="EMBL" id="KAK0597128.1"/>
    </source>
</evidence>
<gene>
    <name evidence="2" type="ORF">LWI29_022060</name>
</gene>
<feature type="region of interest" description="Disordered" evidence="1">
    <location>
        <begin position="148"/>
        <end position="202"/>
    </location>
</feature>
<feature type="region of interest" description="Disordered" evidence="1">
    <location>
        <begin position="275"/>
        <end position="336"/>
    </location>
</feature>
<feature type="region of interest" description="Disordered" evidence="1">
    <location>
        <begin position="1"/>
        <end position="29"/>
    </location>
</feature>
<evidence type="ECO:0000313" key="3">
    <source>
        <dbReference type="Proteomes" id="UP001168877"/>
    </source>
</evidence>
<dbReference type="EMBL" id="JAUESC010000004">
    <property type="protein sequence ID" value="KAK0597128.1"/>
    <property type="molecule type" value="Genomic_DNA"/>
</dbReference>
<proteinExistence type="predicted"/>